<feature type="transmembrane region" description="Helical" evidence="7">
    <location>
        <begin position="303"/>
        <end position="335"/>
    </location>
</feature>
<reference evidence="9 13" key="3">
    <citation type="submission" date="2018-10" db="EMBL/GenBank/DDBJ databases">
        <title>Cultivation of a novel Methanohalophilus strain from Kebrit Deep of the Red Sea and a genomic comparison of members of the genus Methanohalophilus.</title>
        <authorList>
            <person name="Guan Y."/>
            <person name="Ngugi D.K."/>
            <person name="Stingl U."/>
        </authorList>
    </citation>
    <scope>NUCLEOTIDE SEQUENCE [LARGE SCALE GENOMIC DNA]</scope>
    <source>
        <strain evidence="9 13">DSM 3094</strain>
    </source>
</reference>
<evidence type="ECO:0000313" key="8">
    <source>
        <dbReference type="EMBL" id="APH39010.1"/>
    </source>
</evidence>
<dbReference type="EMBL" id="RJJG01000003">
    <property type="protein sequence ID" value="RNI09935.1"/>
    <property type="molecule type" value="Genomic_DNA"/>
</dbReference>
<dbReference type="InterPro" id="IPR002549">
    <property type="entry name" value="AI-2E-like"/>
</dbReference>
<dbReference type="PANTHER" id="PTHR21716">
    <property type="entry name" value="TRANSMEMBRANE PROTEIN"/>
    <property type="match status" value="1"/>
</dbReference>
<sequence>MELKDIDGVSVIIENRWKIIASLAFFIVFLALVKILLPLADGIVLGLVFAYICRPIYDKINRKNHYGAFIATMFIVTPLVIIIGTGFVEIFRQLIWVIENQSQVLEIIFDFVRAILPGTYFERINQLVWDSSLSILSFAGSLGFVSYAKSLGMFMINLVVAIFVCYFLLLEGEKLYASAVCIAPKGTQLNAGRYLRELDRILSGIFIGNAYAALTVSTISVIVFYAFGLSHIPALATLIFIASVIPLFAGYMVLLALSVIRYIEMGAEAAIVFFIVSSIVIYVPPELFLRPYFVSMKSQIHPVVLVVVFLGGGFVGGIAGFFAAPVLLGALVAAYRVYIDNSNSQDTEDSDTDSEEACLTKDSI</sequence>
<reference evidence="10 12" key="2">
    <citation type="submission" date="2016-10" db="EMBL/GenBank/DDBJ databases">
        <authorList>
            <person name="de Groot N.N."/>
        </authorList>
    </citation>
    <scope>NUCLEOTIDE SEQUENCE [LARGE SCALE GENOMIC DNA]</scope>
    <source>
        <strain evidence="10 12">Z-7982</strain>
    </source>
</reference>
<feature type="transmembrane region" description="Helical" evidence="7">
    <location>
        <begin position="151"/>
        <end position="169"/>
    </location>
</feature>
<evidence type="ECO:0000256" key="6">
    <source>
        <dbReference type="SAM" id="MobiDB-lite"/>
    </source>
</evidence>
<dbReference type="STRING" id="2177.BHR79_05575"/>
<dbReference type="RefSeq" id="WP_072561448.1">
    <property type="nucleotide sequence ID" value="NZ_CP017921.1"/>
</dbReference>
<dbReference type="AlphaFoldDB" id="A0A1L3Q2D5"/>
<keyword evidence="11" id="KW-1185">Reference proteome</keyword>
<dbReference type="EMBL" id="CP017921">
    <property type="protein sequence ID" value="APH39010.1"/>
    <property type="molecule type" value="Genomic_DNA"/>
</dbReference>
<evidence type="ECO:0000313" key="12">
    <source>
        <dbReference type="Proteomes" id="UP000198669"/>
    </source>
</evidence>
<evidence type="ECO:0000256" key="1">
    <source>
        <dbReference type="ARBA" id="ARBA00004141"/>
    </source>
</evidence>
<feature type="transmembrane region" description="Helical" evidence="7">
    <location>
        <begin position="65"/>
        <end position="88"/>
    </location>
</feature>
<evidence type="ECO:0000256" key="5">
    <source>
        <dbReference type="ARBA" id="ARBA00023136"/>
    </source>
</evidence>
<reference evidence="8 11" key="1">
    <citation type="submission" date="2016-10" db="EMBL/GenBank/DDBJ databases">
        <title>Methanohalophilus halophilus.</title>
        <authorList>
            <person name="L'haridon S."/>
        </authorList>
    </citation>
    <scope>NUCLEOTIDE SEQUENCE [LARGE SCALE GENOMIC DNA]</scope>
    <source>
        <strain evidence="8 11">Z-7982</strain>
    </source>
</reference>
<comment type="similarity">
    <text evidence="2">Belongs to the autoinducer-2 exporter (AI-2E) (TC 2.A.86) family.</text>
</comment>
<dbReference type="GO" id="GO:0016020">
    <property type="term" value="C:membrane"/>
    <property type="evidence" value="ECO:0007669"/>
    <property type="project" value="UniProtKB-SubCell"/>
</dbReference>
<dbReference type="PANTHER" id="PTHR21716:SF4">
    <property type="entry name" value="TRANSMEMBRANE PROTEIN 245"/>
    <property type="match status" value="1"/>
</dbReference>
<dbReference type="GeneID" id="30583214"/>
<evidence type="ECO:0000256" key="4">
    <source>
        <dbReference type="ARBA" id="ARBA00022989"/>
    </source>
</evidence>
<dbReference type="Proteomes" id="UP000267921">
    <property type="component" value="Unassembled WGS sequence"/>
</dbReference>
<feature type="transmembrane region" description="Helical" evidence="7">
    <location>
        <begin position="266"/>
        <end position="283"/>
    </location>
</feature>
<evidence type="ECO:0000313" key="10">
    <source>
        <dbReference type="EMBL" id="SDW89978.1"/>
    </source>
</evidence>
<accession>A0A1L3Q2D5</accession>
<comment type="subcellular location">
    <subcellularLocation>
        <location evidence="1">Membrane</location>
        <topology evidence="1">Multi-pass membrane protein</topology>
    </subcellularLocation>
</comment>
<feature type="region of interest" description="Disordered" evidence="6">
    <location>
        <begin position="344"/>
        <end position="364"/>
    </location>
</feature>
<dbReference type="Pfam" id="PF01594">
    <property type="entry name" value="AI-2E_transport"/>
    <property type="match status" value="1"/>
</dbReference>
<evidence type="ECO:0000313" key="9">
    <source>
        <dbReference type="EMBL" id="RNI09935.1"/>
    </source>
</evidence>
<evidence type="ECO:0000256" key="2">
    <source>
        <dbReference type="ARBA" id="ARBA00009773"/>
    </source>
</evidence>
<feature type="transmembrane region" description="Helical" evidence="7">
    <location>
        <begin position="20"/>
        <end position="53"/>
    </location>
</feature>
<evidence type="ECO:0000256" key="3">
    <source>
        <dbReference type="ARBA" id="ARBA00022692"/>
    </source>
</evidence>
<gene>
    <name evidence="8" type="ORF">BHR79_05575</name>
    <name evidence="9" type="ORF">EFE40_04680</name>
    <name evidence="10" type="ORF">SAMN04515625_1822</name>
</gene>
<protein>
    <submittedName>
        <fullName evidence="8">AI-2E family transporter</fullName>
    </submittedName>
    <submittedName>
        <fullName evidence="10">Predicted PurR-regulated permease PerM</fullName>
    </submittedName>
</protein>
<feature type="transmembrane region" description="Helical" evidence="7">
    <location>
        <begin position="232"/>
        <end position="254"/>
    </location>
</feature>
<keyword evidence="5 7" id="KW-0472">Membrane</keyword>
<keyword evidence="4 7" id="KW-1133">Transmembrane helix</keyword>
<organism evidence="8 11">
    <name type="scientific">Methanohalophilus halophilus</name>
    <dbReference type="NCBI Taxonomy" id="2177"/>
    <lineage>
        <taxon>Archaea</taxon>
        <taxon>Methanobacteriati</taxon>
        <taxon>Methanobacteriota</taxon>
        <taxon>Stenosarchaea group</taxon>
        <taxon>Methanomicrobia</taxon>
        <taxon>Methanosarcinales</taxon>
        <taxon>Methanosarcinaceae</taxon>
        <taxon>Methanohalophilus</taxon>
    </lineage>
</organism>
<evidence type="ECO:0000313" key="11">
    <source>
        <dbReference type="Proteomes" id="UP000186879"/>
    </source>
</evidence>
<dbReference type="Proteomes" id="UP000198669">
    <property type="component" value="Unassembled WGS sequence"/>
</dbReference>
<feature type="transmembrane region" description="Helical" evidence="7">
    <location>
        <begin position="201"/>
        <end position="226"/>
    </location>
</feature>
<evidence type="ECO:0000313" key="13">
    <source>
        <dbReference type="Proteomes" id="UP000267921"/>
    </source>
</evidence>
<name>A0A1L3Q2D5_9EURY</name>
<dbReference type="KEGG" id="mhaz:BHR79_05575"/>
<dbReference type="OrthoDB" id="137390at2157"/>
<evidence type="ECO:0000256" key="7">
    <source>
        <dbReference type="SAM" id="Phobius"/>
    </source>
</evidence>
<proteinExistence type="inferred from homology"/>
<dbReference type="EMBL" id="FNMU01000006">
    <property type="protein sequence ID" value="SDW89978.1"/>
    <property type="molecule type" value="Genomic_DNA"/>
</dbReference>
<feature type="compositionally biased region" description="Acidic residues" evidence="6">
    <location>
        <begin position="346"/>
        <end position="356"/>
    </location>
</feature>
<keyword evidence="3 7" id="KW-0812">Transmembrane</keyword>
<dbReference type="Proteomes" id="UP000186879">
    <property type="component" value="Chromosome"/>
</dbReference>